<keyword evidence="1" id="KW-0489">Methyltransferase</keyword>
<dbReference type="STRING" id="554055.A0A2P6VN43"/>
<evidence type="ECO:0000256" key="2">
    <source>
        <dbReference type="ARBA" id="ARBA00022679"/>
    </source>
</evidence>
<dbReference type="InterPro" id="IPR050600">
    <property type="entry name" value="SETD3_SETD6_MTase"/>
</dbReference>
<accession>A0A2P6VN43</accession>
<keyword evidence="3" id="KW-0949">S-adenosyl-L-methionine</keyword>
<reference evidence="5 6" key="1">
    <citation type="journal article" date="2018" name="Plant J.">
        <title>Genome sequences of Chlorella sorokiniana UTEX 1602 and Micractinium conductrix SAG 241.80: implications to maltose excretion by a green alga.</title>
        <authorList>
            <person name="Arriola M.B."/>
            <person name="Velmurugan N."/>
            <person name="Zhang Y."/>
            <person name="Plunkett M.H."/>
            <person name="Hondzo H."/>
            <person name="Barney B.M."/>
        </authorList>
    </citation>
    <scope>NUCLEOTIDE SEQUENCE [LARGE SCALE GENOMIC DNA]</scope>
    <source>
        <strain evidence="5 6">SAG 241.80</strain>
    </source>
</reference>
<keyword evidence="2" id="KW-0808">Transferase</keyword>
<dbReference type="SUPFAM" id="SSF82199">
    <property type="entry name" value="SET domain"/>
    <property type="match status" value="1"/>
</dbReference>
<dbReference type="EMBL" id="LHPF02000002">
    <property type="protein sequence ID" value="PSC75518.1"/>
    <property type="molecule type" value="Genomic_DNA"/>
</dbReference>
<evidence type="ECO:0000313" key="5">
    <source>
        <dbReference type="EMBL" id="PSC75518.1"/>
    </source>
</evidence>
<dbReference type="Proteomes" id="UP000239649">
    <property type="component" value="Unassembled WGS sequence"/>
</dbReference>
<dbReference type="InterPro" id="IPR015353">
    <property type="entry name" value="Rubisco_LSMT_subst-bd"/>
</dbReference>
<comment type="caution">
    <text evidence="5">The sequence shown here is derived from an EMBL/GenBank/DDBJ whole genome shotgun (WGS) entry which is preliminary data.</text>
</comment>
<evidence type="ECO:0000313" key="6">
    <source>
        <dbReference type="Proteomes" id="UP000239649"/>
    </source>
</evidence>
<dbReference type="InterPro" id="IPR046341">
    <property type="entry name" value="SET_dom_sf"/>
</dbReference>
<evidence type="ECO:0000256" key="1">
    <source>
        <dbReference type="ARBA" id="ARBA00022603"/>
    </source>
</evidence>
<proteinExistence type="predicted"/>
<dbReference type="SUPFAM" id="SSF81822">
    <property type="entry name" value="RuBisCo LSMT C-terminal, substrate-binding domain"/>
    <property type="match status" value="1"/>
</dbReference>
<name>A0A2P6VN43_9CHLO</name>
<feature type="domain" description="Rubisco LSMT substrate-binding" evidence="4">
    <location>
        <begin position="320"/>
        <end position="445"/>
    </location>
</feature>
<dbReference type="Pfam" id="PF09273">
    <property type="entry name" value="Rubis-subs-bind"/>
    <property type="match status" value="1"/>
</dbReference>
<sequence length="493" mass="52657">MASCLARPCAGPLPQAAAPALKPPTPGALRLALPRACSSRRALLQRCAAAASQLEGVTTWLAAAGVDVGKQAAAPGADGSLVTTRPVAKGEQLFAIPESAWITPAIAAQSEIGQYLVGLEPWLVLSLFLLHERAKVPASRYGPYLAALPADSGSPVQWSDGELADLAGSQVLGTVQGYRAYFQQRFEQLQAEVFAPNPAAFDPSVFTYDAFVWAASTVRGRVHPPLDGANIALVPLADMTQHQRSAGNAGWRLKSVGLFGGGSGRTLVLEAGEALAAGAPVAMDFGPSKTDGQLLVDHGVLDPLISQASYALTLELNEAASNFGDKIDILELNELQQSMEFVLRVDSPPGEAMLAMLRLLQLQGADSFLLESIFRNETWEHMQLPVSEENERACYQVIIDGCTAALAGYPTSIDEDLALLASGSLPPGSRQQRAVRVRLGEKEALDVTLRYFEERIDRLAGMEYYGERRLKRLGLLDDGGNSTWDGFFEDGIA</sequence>
<dbReference type="PANTHER" id="PTHR13271">
    <property type="entry name" value="UNCHARACTERIZED PUTATIVE METHYLTRANSFERASE"/>
    <property type="match status" value="1"/>
</dbReference>
<keyword evidence="6" id="KW-1185">Reference proteome</keyword>
<evidence type="ECO:0000259" key="4">
    <source>
        <dbReference type="Pfam" id="PF09273"/>
    </source>
</evidence>
<dbReference type="GO" id="GO:0016279">
    <property type="term" value="F:protein-lysine N-methyltransferase activity"/>
    <property type="evidence" value="ECO:0007669"/>
    <property type="project" value="TreeGrafter"/>
</dbReference>
<dbReference type="OrthoDB" id="441812at2759"/>
<organism evidence="5 6">
    <name type="scientific">Micractinium conductrix</name>
    <dbReference type="NCBI Taxonomy" id="554055"/>
    <lineage>
        <taxon>Eukaryota</taxon>
        <taxon>Viridiplantae</taxon>
        <taxon>Chlorophyta</taxon>
        <taxon>core chlorophytes</taxon>
        <taxon>Trebouxiophyceae</taxon>
        <taxon>Chlorellales</taxon>
        <taxon>Chlorellaceae</taxon>
        <taxon>Chlorella clade</taxon>
        <taxon>Micractinium</taxon>
    </lineage>
</organism>
<protein>
    <submittedName>
        <fullName evidence="5">Fructose-bisphosphate aldolase-lysine N-chloroplastic</fullName>
    </submittedName>
</protein>
<evidence type="ECO:0000256" key="3">
    <source>
        <dbReference type="ARBA" id="ARBA00022691"/>
    </source>
</evidence>
<dbReference type="Gene3D" id="3.90.1420.10">
    <property type="entry name" value="Rubisco LSMT, substrate-binding domain"/>
    <property type="match status" value="1"/>
</dbReference>
<dbReference type="AlphaFoldDB" id="A0A2P6VN43"/>
<dbReference type="Gene3D" id="3.90.1410.10">
    <property type="entry name" value="set domain protein methyltransferase, domain 1"/>
    <property type="match status" value="1"/>
</dbReference>
<dbReference type="GO" id="GO:0032259">
    <property type="term" value="P:methylation"/>
    <property type="evidence" value="ECO:0007669"/>
    <property type="project" value="UniProtKB-KW"/>
</dbReference>
<gene>
    <name evidence="5" type="ORF">C2E20_1274</name>
</gene>
<dbReference type="InterPro" id="IPR036464">
    <property type="entry name" value="Rubisco_LSMT_subst-bd_sf"/>
</dbReference>